<keyword evidence="2" id="KW-0812">Transmembrane</keyword>
<keyword evidence="5" id="KW-1185">Reference proteome</keyword>
<feature type="non-terminal residue" evidence="4">
    <location>
        <position position="1"/>
    </location>
</feature>
<evidence type="ECO:0000259" key="3">
    <source>
        <dbReference type="PROSITE" id="PS50026"/>
    </source>
</evidence>
<protein>
    <recommendedName>
        <fullName evidence="3">EGF-like domain-containing protein</fullName>
    </recommendedName>
</protein>
<dbReference type="Gene3D" id="2.10.25.10">
    <property type="entry name" value="Laminin"/>
    <property type="match status" value="1"/>
</dbReference>
<dbReference type="InterPro" id="IPR042350">
    <property type="entry name" value="ATRAID"/>
</dbReference>
<keyword evidence="1" id="KW-0245">EGF-like domain</keyword>
<keyword evidence="2" id="KW-1133">Transmembrane helix</keyword>
<keyword evidence="1" id="KW-1015">Disulfide bond</keyword>
<gene>
    <name evidence="4" type="ORF">PLOB_00011323</name>
</gene>
<keyword evidence="2" id="KW-0472">Membrane</keyword>
<dbReference type="PANTHER" id="PTHR15926:SF1">
    <property type="entry name" value="ALL-TRANS RETINOIC ACID-INDUCED DIFFERENTIATION FACTOR"/>
    <property type="match status" value="1"/>
</dbReference>
<dbReference type="InterPro" id="IPR000742">
    <property type="entry name" value="EGF"/>
</dbReference>
<feature type="domain" description="EGF-like" evidence="3">
    <location>
        <begin position="172"/>
        <end position="211"/>
    </location>
</feature>
<feature type="disulfide bond" evidence="1">
    <location>
        <begin position="201"/>
        <end position="210"/>
    </location>
</feature>
<evidence type="ECO:0000313" key="4">
    <source>
        <dbReference type="EMBL" id="CAH3103583.1"/>
    </source>
</evidence>
<dbReference type="PANTHER" id="PTHR15926">
    <property type="entry name" value="ALL-TRANS RETINOIC ACID-INDUCED DIFFERENTIATION FACTOR"/>
    <property type="match status" value="1"/>
</dbReference>
<dbReference type="Proteomes" id="UP001159405">
    <property type="component" value="Unassembled WGS sequence"/>
</dbReference>
<name>A0ABN8NE26_9CNID</name>
<dbReference type="PROSITE" id="PS00022">
    <property type="entry name" value="EGF_1"/>
    <property type="match status" value="1"/>
</dbReference>
<dbReference type="EMBL" id="CALNXK010000016">
    <property type="protein sequence ID" value="CAH3103583.1"/>
    <property type="molecule type" value="Genomic_DNA"/>
</dbReference>
<evidence type="ECO:0000313" key="5">
    <source>
        <dbReference type="Proteomes" id="UP001159405"/>
    </source>
</evidence>
<organism evidence="4 5">
    <name type="scientific">Porites lobata</name>
    <dbReference type="NCBI Taxonomy" id="104759"/>
    <lineage>
        <taxon>Eukaryota</taxon>
        <taxon>Metazoa</taxon>
        <taxon>Cnidaria</taxon>
        <taxon>Anthozoa</taxon>
        <taxon>Hexacorallia</taxon>
        <taxon>Scleractinia</taxon>
        <taxon>Fungiina</taxon>
        <taxon>Poritidae</taxon>
        <taxon>Porites</taxon>
    </lineage>
</organism>
<reference evidence="4 5" key="1">
    <citation type="submission" date="2022-05" db="EMBL/GenBank/DDBJ databases">
        <authorList>
            <consortium name="Genoscope - CEA"/>
            <person name="William W."/>
        </authorList>
    </citation>
    <scope>NUCLEOTIDE SEQUENCE [LARGE SCALE GENOMIC DNA]</scope>
</reference>
<dbReference type="PROSITE" id="PS01186">
    <property type="entry name" value="EGF_2"/>
    <property type="match status" value="1"/>
</dbReference>
<evidence type="ECO:0000256" key="2">
    <source>
        <dbReference type="SAM" id="Phobius"/>
    </source>
</evidence>
<comment type="caution">
    <text evidence="4">The sequence shown here is derived from an EMBL/GenBank/DDBJ whole genome shotgun (WGS) entry which is preliminary data.</text>
</comment>
<accession>A0ABN8NE26</accession>
<feature type="transmembrane region" description="Helical" evidence="2">
    <location>
        <begin position="216"/>
        <end position="238"/>
    </location>
</feature>
<comment type="caution">
    <text evidence="1">Lacks conserved residue(s) required for the propagation of feature annotation.</text>
</comment>
<proteinExistence type="predicted"/>
<sequence length="246" mass="27488">EIENTALDYLVVNMSLDFYRFYVGFLLVFTSFTIDSSFSSFLRALVKDPVGIELCKRSCHGRNTTTSCNKHMLNETTSGRCCINKGSVVGLDLSNCTLKIMPTLKAVQTLRWLYLQDNPNLECTGKTFLGSFKGLKNLSEVVLPRSCNCTGGNDLWKNSFVNGSERWCEGQKADACKVLNVTCPANADCFPNGPGSTECLCQAGWFGYKCLVKPGFPWMIIFLPIAGVTLFLIVLISLHQRKRYYF</sequence>
<dbReference type="PROSITE" id="PS50026">
    <property type="entry name" value="EGF_3"/>
    <property type="match status" value="1"/>
</dbReference>
<evidence type="ECO:0000256" key="1">
    <source>
        <dbReference type="PROSITE-ProRule" id="PRU00076"/>
    </source>
</evidence>